<gene>
    <name evidence="2" type="ORF">CDN99_22320</name>
</gene>
<dbReference type="EMBL" id="NIOF01000013">
    <property type="protein sequence ID" value="OWQ85278.1"/>
    <property type="molecule type" value="Genomic_DNA"/>
</dbReference>
<dbReference type="AlphaFoldDB" id="A0A2D0AM32"/>
<accession>A0A2D0AM32</accession>
<dbReference type="Gene3D" id="3.30.160.280">
    <property type="match status" value="1"/>
</dbReference>
<proteinExistence type="predicted"/>
<evidence type="ECO:0000313" key="3">
    <source>
        <dbReference type="Proteomes" id="UP000197468"/>
    </source>
</evidence>
<evidence type="ECO:0000313" key="2">
    <source>
        <dbReference type="EMBL" id="OWQ85278.1"/>
    </source>
</evidence>
<name>A0A2D0AM32_9BURK</name>
<reference evidence="2 3" key="1">
    <citation type="journal article" date="2008" name="Int. J. Syst. Evol. Microbiol.">
        <title>Description of Roseateles aquatilis sp. nov. and Roseateles terrae sp. nov., in the class Betaproteobacteria, and emended description of the genus Roseateles.</title>
        <authorList>
            <person name="Gomila M."/>
            <person name="Bowien B."/>
            <person name="Falsen E."/>
            <person name="Moore E.R."/>
            <person name="Lalucat J."/>
        </authorList>
    </citation>
    <scope>NUCLEOTIDE SEQUENCE [LARGE SCALE GENOMIC DNA]</scope>
    <source>
        <strain evidence="2 3">CCUG 48205</strain>
    </source>
</reference>
<evidence type="ECO:0008006" key="4">
    <source>
        <dbReference type="Google" id="ProtNLM"/>
    </source>
</evidence>
<feature type="compositionally biased region" description="Polar residues" evidence="1">
    <location>
        <begin position="226"/>
        <end position="237"/>
    </location>
</feature>
<evidence type="ECO:0000256" key="1">
    <source>
        <dbReference type="SAM" id="MobiDB-lite"/>
    </source>
</evidence>
<dbReference type="Proteomes" id="UP000197468">
    <property type="component" value="Unassembled WGS sequence"/>
</dbReference>
<organism evidence="2 3">
    <name type="scientific">Roseateles aquatilis</name>
    <dbReference type="NCBI Taxonomy" id="431061"/>
    <lineage>
        <taxon>Bacteria</taxon>
        <taxon>Pseudomonadati</taxon>
        <taxon>Pseudomonadota</taxon>
        <taxon>Betaproteobacteria</taxon>
        <taxon>Burkholderiales</taxon>
        <taxon>Sphaerotilaceae</taxon>
        <taxon>Roseateles</taxon>
    </lineage>
</organism>
<protein>
    <recommendedName>
        <fullName evidence="4">Peptidase S1 domain-containing protein</fullName>
    </recommendedName>
</protein>
<sequence>MLGLAMTCGANADPNPEADVPLWAFGNGSCAGTLLTSRVVLSHAACFAELGVAGSGEPPTFKPRGDMKQIRTGTTHPGKVVQDSLDAAKVLRADPAPLASLLLDEPVRAPKAGDAGNRKEKRFVRIPTYRFEQRLLRDVPLSATTGADAPTLGTRLSFYRGSFNTYGATAYRHATYDYYWDVALDERGWGFVDRSSLSERPLVYRSVSRIRQQEPERFIGDVPRLTRSSGRATSPPTSEEKEGVRSLLSRYHLGGLLRAQFGTPVMPDRAVDDRVIAIVGMGKDRTPVHLRPHRGSITGTYGVRVMPPFQSGDNGAGLLAWHDKSGKDLLVGVVSGGAALHSRMSAHWPWVYRMLMKDGLSNDARLLAKQVLGARSEDCPSAKFGELCFRVAEAGQAPAFFRRVAETGASLPVDGLDGEDWEYLGTELPDRHAATRRVSAWDSADASQAPKPGATYVRFNGKSRVVEYFQRKTSVRAQPMDELPLDGQGNNDWLYLGTDLPSVHGRALVDTEPDDIALTPPGIAPALPASAATP</sequence>
<feature type="region of interest" description="Disordered" evidence="1">
    <location>
        <begin position="220"/>
        <end position="244"/>
    </location>
</feature>
<comment type="caution">
    <text evidence="2">The sequence shown here is derived from an EMBL/GenBank/DDBJ whole genome shotgun (WGS) entry which is preliminary data.</text>
</comment>
<keyword evidence="3" id="KW-1185">Reference proteome</keyword>